<evidence type="ECO:0000313" key="1">
    <source>
        <dbReference type="EnsemblMetazoa" id="tetur04g04600.1"/>
    </source>
</evidence>
<reference evidence="1" key="2">
    <citation type="submission" date="2015-06" db="UniProtKB">
        <authorList>
            <consortium name="EnsemblMetazoa"/>
        </authorList>
    </citation>
    <scope>IDENTIFICATION</scope>
</reference>
<dbReference type="EnsemblMetazoa" id="tetur04g04600.1">
    <property type="protein sequence ID" value="tetur04g04600.1"/>
    <property type="gene ID" value="tetur04g04600"/>
</dbReference>
<dbReference type="EMBL" id="CAEY01001362">
    <property type="status" value="NOT_ANNOTATED_CDS"/>
    <property type="molecule type" value="Genomic_DNA"/>
</dbReference>
<organism evidence="1 2">
    <name type="scientific">Tetranychus urticae</name>
    <name type="common">Two-spotted spider mite</name>
    <dbReference type="NCBI Taxonomy" id="32264"/>
    <lineage>
        <taxon>Eukaryota</taxon>
        <taxon>Metazoa</taxon>
        <taxon>Ecdysozoa</taxon>
        <taxon>Arthropoda</taxon>
        <taxon>Chelicerata</taxon>
        <taxon>Arachnida</taxon>
        <taxon>Acari</taxon>
        <taxon>Acariformes</taxon>
        <taxon>Trombidiformes</taxon>
        <taxon>Prostigmata</taxon>
        <taxon>Eleutherengona</taxon>
        <taxon>Raphignathae</taxon>
        <taxon>Tetranychoidea</taxon>
        <taxon>Tetranychidae</taxon>
        <taxon>Tetranychus</taxon>
    </lineage>
</organism>
<protein>
    <submittedName>
        <fullName evidence="1">Uncharacterized protein</fullName>
    </submittedName>
</protein>
<reference evidence="2" key="1">
    <citation type="submission" date="2011-08" db="EMBL/GenBank/DDBJ databases">
        <authorList>
            <person name="Rombauts S."/>
        </authorList>
    </citation>
    <scope>NUCLEOTIDE SEQUENCE</scope>
    <source>
        <strain evidence="2">London</strain>
    </source>
</reference>
<keyword evidence="2" id="KW-1185">Reference proteome</keyword>
<dbReference type="Proteomes" id="UP000015104">
    <property type="component" value="Unassembled WGS sequence"/>
</dbReference>
<accession>T1K2D1</accession>
<proteinExistence type="predicted"/>
<name>T1K2D1_TETUR</name>
<dbReference type="AlphaFoldDB" id="T1K2D1"/>
<evidence type="ECO:0000313" key="2">
    <source>
        <dbReference type="Proteomes" id="UP000015104"/>
    </source>
</evidence>
<dbReference type="HOGENOM" id="CLU_3369056_0_0_1"/>
<sequence length="35" mass="4187">MVQEFPMKSSNILRNTKYRWNVFGASPLVQRKRCT</sequence>